<evidence type="ECO:0000256" key="3">
    <source>
        <dbReference type="ARBA" id="ARBA00023163"/>
    </source>
</evidence>
<dbReference type="PROSITE" id="PS01117">
    <property type="entry name" value="HTH_MARR_1"/>
    <property type="match status" value="1"/>
</dbReference>
<protein>
    <submittedName>
        <fullName evidence="5">Transcriptional regulator, MarR family protein</fullName>
    </submittedName>
</protein>
<dbReference type="RefSeq" id="WP_005858814.1">
    <property type="nucleotide sequence ID" value="NZ_AAYA01000006.1"/>
</dbReference>
<dbReference type="GO" id="GO:0003700">
    <property type="term" value="F:DNA-binding transcription factor activity"/>
    <property type="evidence" value="ECO:0007669"/>
    <property type="project" value="InterPro"/>
</dbReference>
<accession>A3K3E1</accession>
<dbReference type="PANTHER" id="PTHR33164">
    <property type="entry name" value="TRANSCRIPTIONAL REGULATOR, MARR FAMILY"/>
    <property type="match status" value="1"/>
</dbReference>
<keyword evidence="6" id="KW-1185">Reference proteome</keyword>
<dbReference type="InterPro" id="IPR039422">
    <property type="entry name" value="MarR/SlyA-like"/>
</dbReference>
<organism evidence="5 6">
    <name type="scientific">Sagittula stellata (strain ATCC 700073 / DSM 11524 / E-37)</name>
    <dbReference type="NCBI Taxonomy" id="388399"/>
    <lineage>
        <taxon>Bacteria</taxon>
        <taxon>Pseudomonadati</taxon>
        <taxon>Pseudomonadota</taxon>
        <taxon>Alphaproteobacteria</taxon>
        <taxon>Rhodobacterales</taxon>
        <taxon>Roseobacteraceae</taxon>
        <taxon>Sagittula</taxon>
    </lineage>
</organism>
<dbReference type="PROSITE" id="PS50995">
    <property type="entry name" value="HTH_MARR_2"/>
    <property type="match status" value="1"/>
</dbReference>
<dbReference type="eggNOG" id="COG1846">
    <property type="taxonomic scope" value="Bacteria"/>
</dbReference>
<evidence type="ECO:0000256" key="1">
    <source>
        <dbReference type="ARBA" id="ARBA00023015"/>
    </source>
</evidence>
<evidence type="ECO:0000313" key="5">
    <source>
        <dbReference type="EMBL" id="EBA08055.1"/>
    </source>
</evidence>
<evidence type="ECO:0000313" key="6">
    <source>
        <dbReference type="Proteomes" id="UP000005713"/>
    </source>
</evidence>
<dbReference type="AlphaFoldDB" id="A3K3E1"/>
<dbReference type="EMBL" id="AAYA01000006">
    <property type="protein sequence ID" value="EBA08055.1"/>
    <property type="molecule type" value="Genomic_DNA"/>
</dbReference>
<name>A3K3E1_SAGS3</name>
<reference evidence="5 6" key="1">
    <citation type="submission" date="2006-06" db="EMBL/GenBank/DDBJ databases">
        <authorList>
            <person name="Moran M.A."/>
            <person name="Ferriera S."/>
            <person name="Johnson J."/>
            <person name="Kravitz S."/>
            <person name="Beeson K."/>
            <person name="Sutton G."/>
            <person name="Rogers Y.-H."/>
            <person name="Friedman R."/>
            <person name="Frazier M."/>
            <person name="Venter J.C."/>
        </authorList>
    </citation>
    <scope>NUCLEOTIDE SEQUENCE [LARGE SCALE GENOMIC DNA]</scope>
    <source>
        <strain evidence="5 6">E-37</strain>
    </source>
</reference>
<feature type="domain" description="HTH marR-type" evidence="4">
    <location>
        <begin position="22"/>
        <end position="157"/>
    </location>
</feature>
<dbReference type="PRINTS" id="PR00598">
    <property type="entry name" value="HTHMARR"/>
</dbReference>
<dbReference type="InterPro" id="IPR000835">
    <property type="entry name" value="HTH_MarR-typ"/>
</dbReference>
<keyword evidence="2" id="KW-0238">DNA-binding</keyword>
<keyword evidence="3" id="KW-0804">Transcription</keyword>
<sequence length="169" mass="18574">MDHVDRIRQQWNTERPDLDVGPMVTIGRMSRLARQLRQSHEEVFARHGLNAAGFDVLATLRRSGPPHALTPKALLASTMVTSGTMTNRLDRLAAQGLVERTPDPADGRGTVIRLTEKGHTVIDAAVGDHVANQHRLLAHLGADDRAALDRIFTRWLAALEAEDPEGRAT</sequence>
<dbReference type="Proteomes" id="UP000005713">
    <property type="component" value="Unassembled WGS sequence"/>
</dbReference>
<proteinExistence type="predicted"/>
<dbReference type="SUPFAM" id="SSF46785">
    <property type="entry name" value="Winged helix' DNA-binding domain"/>
    <property type="match status" value="1"/>
</dbReference>
<dbReference type="OrthoDB" id="32523at2"/>
<dbReference type="InterPro" id="IPR036388">
    <property type="entry name" value="WH-like_DNA-bd_sf"/>
</dbReference>
<keyword evidence="1" id="KW-0805">Transcription regulation</keyword>
<dbReference type="GO" id="GO:0003677">
    <property type="term" value="F:DNA binding"/>
    <property type="evidence" value="ECO:0007669"/>
    <property type="project" value="UniProtKB-KW"/>
</dbReference>
<gene>
    <name evidence="5" type="ORF">SSE37_10944</name>
</gene>
<dbReference type="SMART" id="SM00347">
    <property type="entry name" value="HTH_MARR"/>
    <property type="match status" value="1"/>
</dbReference>
<evidence type="ECO:0000259" key="4">
    <source>
        <dbReference type="PROSITE" id="PS50995"/>
    </source>
</evidence>
<dbReference type="Gene3D" id="1.10.10.10">
    <property type="entry name" value="Winged helix-like DNA-binding domain superfamily/Winged helix DNA-binding domain"/>
    <property type="match status" value="1"/>
</dbReference>
<dbReference type="GO" id="GO:0006950">
    <property type="term" value="P:response to stress"/>
    <property type="evidence" value="ECO:0007669"/>
    <property type="project" value="TreeGrafter"/>
</dbReference>
<dbReference type="PANTHER" id="PTHR33164:SF104">
    <property type="entry name" value="TRANSCRIPTIONAL REGULATORY PROTEIN"/>
    <property type="match status" value="1"/>
</dbReference>
<comment type="caution">
    <text evidence="5">The sequence shown here is derived from an EMBL/GenBank/DDBJ whole genome shotgun (WGS) entry which is preliminary data.</text>
</comment>
<evidence type="ECO:0000256" key="2">
    <source>
        <dbReference type="ARBA" id="ARBA00023125"/>
    </source>
</evidence>
<dbReference type="InterPro" id="IPR023187">
    <property type="entry name" value="Tscrpt_reg_MarR-type_CS"/>
</dbReference>
<dbReference type="InterPro" id="IPR036390">
    <property type="entry name" value="WH_DNA-bd_sf"/>
</dbReference>
<dbReference type="Pfam" id="PF12802">
    <property type="entry name" value="MarR_2"/>
    <property type="match status" value="1"/>
</dbReference>